<evidence type="ECO:0008006" key="4">
    <source>
        <dbReference type="Google" id="ProtNLM"/>
    </source>
</evidence>
<dbReference type="KEGG" id="strr:EKD16_22170"/>
<proteinExistence type="predicted"/>
<dbReference type="Proteomes" id="UP000292235">
    <property type="component" value="Chromosome"/>
</dbReference>
<gene>
    <name evidence="2" type="ORF">EKD16_22170</name>
</gene>
<organism evidence="2 3">
    <name type="scientific">Streptomonospora litoralis</name>
    <dbReference type="NCBI Taxonomy" id="2498135"/>
    <lineage>
        <taxon>Bacteria</taxon>
        <taxon>Bacillati</taxon>
        <taxon>Actinomycetota</taxon>
        <taxon>Actinomycetes</taxon>
        <taxon>Streptosporangiales</taxon>
        <taxon>Nocardiopsidaceae</taxon>
        <taxon>Streptomonospora</taxon>
    </lineage>
</organism>
<feature type="region of interest" description="Disordered" evidence="1">
    <location>
        <begin position="1"/>
        <end position="69"/>
    </location>
</feature>
<accession>A0A4P6QAD2</accession>
<dbReference type="AlphaFoldDB" id="A0A4P6QAD2"/>
<name>A0A4P6QAD2_9ACTN</name>
<dbReference type="EMBL" id="CP036455">
    <property type="protein sequence ID" value="QBI56187.1"/>
    <property type="molecule type" value="Genomic_DNA"/>
</dbReference>
<reference evidence="2 3" key="1">
    <citation type="submission" date="2019-02" db="EMBL/GenBank/DDBJ databases">
        <authorList>
            <person name="Khodamoradi S."/>
            <person name="Hahnke R.L."/>
            <person name="Kaempfer P."/>
            <person name="Schumann P."/>
            <person name="Rohde M."/>
            <person name="Steinert M."/>
            <person name="Luzhetskyy A."/>
            <person name="Wink J."/>
            <person name="Ruckert C."/>
        </authorList>
    </citation>
    <scope>NUCLEOTIDE SEQUENCE [LARGE SCALE GENOMIC DNA]</scope>
    <source>
        <strain evidence="2 3">M2</strain>
    </source>
</reference>
<sequence length="165" mass="16879">MSDHGTGGSGAVSRSRGALAPPEPEGAACTPGACTCTGQENAAPREGIATGHGDGAPAESGWAPPECALPADRRPERVAEFDALFSAAVQGVARPEPTVLRLVLDARHEAAARELAAQESGCCSFFTFTFTPSTDGVHWHITVPEAQTEVLDALAERATAAGASR</sequence>
<protein>
    <recommendedName>
        <fullName evidence="4">Arsenate reductase</fullName>
    </recommendedName>
</protein>
<evidence type="ECO:0000313" key="2">
    <source>
        <dbReference type="EMBL" id="QBI56187.1"/>
    </source>
</evidence>
<evidence type="ECO:0000256" key="1">
    <source>
        <dbReference type="SAM" id="MobiDB-lite"/>
    </source>
</evidence>
<feature type="compositionally biased region" description="Low complexity" evidence="1">
    <location>
        <begin position="11"/>
        <end position="28"/>
    </location>
</feature>
<feature type="compositionally biased region" description="Gly residues" evidence="1">
    <location>
        <begin position="1"/>
        <end position="10"/>
    </location>
</feature>
<keyword evidence="3" id="KW-1185">Reference proteome</keyword>
<evidence type="ECO:0000313" key="3">
    <source>
        <dbReference type="Proteomes" id="UP000292235"/>
    </source>
</evidence>